<reference evidence="3 4" key="1">
    <citation type="submission" date="2024-04" db="EMBL/GenBank/DDBJ databases">
        <title>whole genome sequencing of Lutimonas vermicola strain IMCC1616.</title>
        <authorList>
            <person name="Bae S.S."/>
        </authorList>
    </citation>
    <scope>NUCLEOTIDE SEQUENCE [LARGE SCALE GENOMIC DNA]</scope>
    <source>
        <strain evidence="3 4">IMCC1616</strain>
    </source>
</reference>
<evidence type="ECO:0000256" key="2">
    <source>
        <dbReference type="SAM" id="Coils"/>
    </source>
</evidence>
<evidence type="ECO:0000256" key="1">
    <source>
        <dbReference type="PROSITE-ProRule" id="PRU00339"/>
    </source>
</evidence>
<sequence>MKPFQQNRNIAIAILPFQVMTKEERIKNLFFGFTEDLMTSFSKFIGLSVISSYSTLQIKDVTNQSEIDQLAADYLVFGSVRHINDTLRISIQLVNSKDKSLVFGEQYNETIYSLLDAQDTVVQQIVSVLQEKINYNLLSHSYKKNAVDLAAYENYLIGMSILKKGSGDNDKKSRDYFNAALKIDPNYSLAYTGLSLSYFNFWSCLLWDRWDKSMKGAHTYALKAIELDPNDYTALGVLGRTYVYRGDYEQAEHCLRKSLRMNSNDASNLLRVSFSLMYLGYADEAVKLYLRAIKINPFHKDVYFAYGSNYYLEVGDFEKSIALSKKVPFNCWTDFPAWVAAAYLQVEDFNHLWKCWNIFLNQFENKAYTGKETLEKEAIDWLIILNPFKGKNYLSPLFDFIRSHKNIENPVEQKPLQRSNSSFLLKGDVWVLNYKHKSITLKDAKGYRDIHKLISQPFYEFHCLDLMESAVDESISTESIDAKAKAQYISRIKELQEDIDEAEEMNQSEKIALLRHEYDTILDYLSQTLGLAGKTRKVGSTVEKARSAVTWRIRNAIKKIENNHPELGNHLSKSIKTGTLCAYNPELTVHWIL</sequence>
<dbReference type="PANTHER" id="PTHR12558">
    <property type="entry name" value="CELL DIVISION CYCLE 16,23,27"/>
    <property type="match status" value="1"/>
</dbReference>
<feature type="repeat" description="TPR" evidence="1">
    <location>
        <begin position="232"/>
        <end position="265"/>
    </location>
</feature>
<feature type="coiled-coil region" evidence="2">
    <location>
        <begin position="485"/>
        <end position="512"/>
    </location>
</feature>
<dbReference type="Pfam" id="PF13431">
    <property type="entry name" value="TPR_17"/>
    <property type="match status" value="1"/>
</dbReference>
<dbReference type="PROSITE" id="PS50005">
    <property type="entry name" value="TPR"/>
    <property type="match status" value="2"/>
</dbReference>
<keyword evidence="2" id="KW-0175">Coiled coil</keyword>
<gene>
    <name evidence="3" type="ORF">AABB81_10125</name>
</gene>
<evidence type="ECO:0000313" key="4">
    <source>
        <dbReference type="Proteomes" id="UP001474120"/>
    </source>
</evidence>
<dbReference type="SMART" id="SM00028">
    <property type="entry name" value="TPR"/>
    <property type="match status" value="3"/>
</dbReference>
<keyword evidence="4" id="KW-1185">Reference proteome</keyword>
<dbReference type="Pfam" id="PF13181">
    <property type="entry name" value="TPR_8"/>
    <property type="match status" value="1"/>
</dbReference>
<dbReference type="Gene3D" id="1.25.40.10">
    <property type="entry name" value="Tetratricopeptide repeat domain"/>
    <property type="match status" value="1"/>
</dbReference>
<dbReference type="InterPro" id="IPR011990">
    <property type="entry name" value="TPR-like_helical_dom_sf"/>
</dbReference>
<keyword evidence="1" id="KW-0802">TPR repeat</keyword>
<dbReference type="RefSeq" id="WP_342160334.1">
    <property type="nucleotide sequence ID" value="NZ_JBCDNA010000002.1"/>
</dbReference>
<protein>
    <submittedName>
        <fullName evidence="3">Tetratricopeptide repeat protein</fullName>
    </submittedName>
</protein>
<dbReference type="Proteomes" id="UP001474120">
    <property type="component" value="Unassembled WGS sequence"/>
</dbReference>
<organism evidence="3 4">
    <name type="scientific">Lutimonas vermicola</name>
    <dbReference type="NCBI Taxonomy" id="414288"/>
    <lineage>
        <taxon>Bacteria</taxon>
        <taxon>Pseudomonadati</taxon>
        <taxon>Bacteroidota</taxon>
        <taxon>Flavobacteriia</taxon>
        <taxon>Flavobacteriales</taxon>
        <taxon>Flavobacteriaceae</taxon>
        <taxon>Lutimonas</taxon>
    </lineage>
</organism>
<proteinExistence type="predicted"/>
<dbReference type="PANTHER" id="PTHR12558:SF13">
    <property type="entry name" value="CELL DIVISION CYCLE PROTEIN 27 HOMOLOG"/>
    <property type="match status" value="1"/>
</dbReference>
<dbReference type="EMBL" id="JBCDNA010000002">
    <property type="protein sequence ID" value="MEL4456253.1"/>
    <property type="molecule type" value="Genomic_DNA"/>
</dbReference>
<dbReference type="SUPFAM" id="SSF48452">
    <property type="entry name" value="TPR-like"/>
    <property type="match status" value="1"/>
</dbReference>
<accession>A0ABU9L2D3</accession>
<dbReference type="InterPro" id="IPR019734">
    <property type="entry name" value="TPR_rpt"/>
</dbReference>
<dbReference type="Gene3D" id="3.40.50.10070">
    <property type="entry name" value="TolB, N-terminal domain"/>
    <property type="match status" value="1"/>
</dbReference>
<evidence type="ECO:0000313" key="3">
    <source>
        <dbReference type="EMBL" id="MEL4456253.1"/>
    </source>
</evidence>
<name>A0ABU9L2D3_9FLAO</name>
<comment type="caution">
    <text evidence="3">The sequence shown here is derived from an EMBL/GenBank/DDBJ whole genome shotgun (WGS) entry which is preliminary data.</text>
</comment>
<feature type="repeat" description="TPR" evidence="1">
    <location>
        <begin position="266"/>
        <end position="299"/>
    </location>
</feature>